<dbReference type="AlphaFoldDB" id="A0A6N7V3V8"/>
<dbReference type="Pfam" id="PF02424">
    <property type="entry name" value="ApbE"/>
    <property type="match status" value="1"/>
</dbReference>
<dbReference type="GO" id="GO:0046872">
    <property type="term" value="F:metal ion binding"/>
    <property type="evidence" value="ECO:0007669"/>
    <property type="project" value="UniProtKB-UniRule"/>
</dbReference>
<feature type="binding site" evidence="11">
    <location>
        <position position="289"/>
    </location>
    <ligand>
        <name>Mg(2+)</name>
        <dbReference type="ChEBI" id="CHEBI:18420"/>
    </ligand>
</feature>
<dbReference type="InterPro" id="IPR003374">
    <property type="entry name" value="ApbE-like_sf"/>
</dbReference>
<keyword evidence="7 10" id="KW-0460">Magnesium</keyword>
<dbReference type="EMBL" id="VULY01000018">
    <property type="protein sequence ID" value="MSR93852.1"/>
    <property type="molecule type" value="Genomic_DNA"/>
</dbReference>
<dbReference type="PROSITE" id="PS51257">
    <property type="entry name" value="PROKAR_LIPOPROTEIN"/>
    <property type="match status" value="1"/>
</dbReference>
<comment type="caution">
    <text evidence="13">The sequence shown here is derived from an EMBL/GenBank/DDBJ whole genome shotgun (WGS) entry which is preliminary data.</text>
</comment>
<comment type="catalytic activity">
    <reaction evidence="9 10 12">
        <text>L-threonyl-[protein] + FAD = FMN-L-threonyl-[protein] + AMP + H(+)</text>
        <dbReference type="Rhea" id="RHEA:36847"/>
        <dbReference type="Rhea" id="RHEA-COMP:11060"/>
        <dbReference type="Rhea" id="RHEA-COMP:11061"/>
        <dbReference type="ChEBI" id="CHEBI:15378"/>
        <dbReference type="ChEBI" id="CHEBI:30013"/>
        <dbReference type="ChEBI" id="CHEBI:57692"/>
        <dbReference type="ChEBI" id="CHEBI:74257"/>
        <dbReference type="ChEBI" id="CHEBI:456215"/>
        <dbReference type="EC" id="2.7.1.180"/>
    </reaction>
</comment>
<evidence type="ECO:0000256" key="6">
    <source>
        <dbReference type="ARBA" id="ARBA00022827"/>
    </source>
</evidence>
<keyword evidence="3 10" id="KW-0285">Flavoprotein</keyword>
<evidence type="ECO:0000256" key="12">
    <source>
        <dbReference type="RuleBase" id="RU363002"/>
    </source>
</evidence>
<keyword evidence="5 10" id="KW-0479">Metal-binding</keyword>
<protein>
    <recommendedName>
        <fullName evidence="2 10">FAD:protein FMN transferase</fullName>
        <ecNumber evidence="1 10">2.7.1.180</ecNumber>
    </recommendedName>
    <alternativeName>
        <fullName evidence="8 10">Flavin transferase</fullName>
    </alternativeName>
</protein>
<evidence type="ECO:0000256" key="1">
    <source>
        <dbReference type="ARBA" id="ARBA00011955"/>
    </source>
</evidence>
<dbReference type="GO" id="GO:0016740">
    <property type="term" value="F:transferase activity"/>
    <property type="evidence" value="ECO:0007669"/>
    <property type="project" value="UniProtKB-UniRule"/>
</dbReference>
<dbReference type="Gene3D" id="3.10.520.10">
    <property type="entry name" value="ApbE-like domains"/>
    <property type="match status" value="1"/>
</dbReference>
<comment type="cofactor">
    <cofactor evidence="11">
        <name>Mg(2+)</name>
        <dbReference type="ChEBI" id="CHEBI:18420"/>
    </cofactor>
    <cofactor evidence="11">
        <name>Mn(2+)</name>
        <dbReference type="ChEBI" id="CHEBI:29035"/>
    </cofactor>
    <text evidence="11">Magnesium. Can also use manganese.</text>
</comment>
<accession>A0A6N7V3V8</accession>
<dbReference type="InterPro" id="IPR024932">
    <property type="entry name" value="ApbE"/>
</dbReference>
<evidence type="ECO:0000256" key="11">
    <source>
        <dbReference type="PIRSR" id="PIRSR006268-2"/>
    </source>
</evidence>
<evidence type="ECO:0000256" key="4">
    <source>
        <dbReference type="ARBA" id="ARBA00022679"/>
    </source>
</evidence>
<feature type="binding site" evidence="11">
    <location>
        <position position="285"/>
    </location>
    <ligand>
        <name>Mg(2+)</name>
        <dbReference type="ChEBI" id="CHEBI:18420"/>
    </ligand>
</feature>
<gene>
    <name evidence="13" type="ORF">FYJ34_06195</name>
</gene>
<dbReference type="SUPFAM" id="SSF143631">
    <property type="entry name" value="ApbE-like"/>
    <property type="match status" value="1"/>
</dbReference>
<dbReference type="GO" id="GO:0005886">
    <property type="term" value="C:plasma membrane"/>
    <property type="evidence" value="ECO:0007669"/>
    <property type="project" value="UniProtKB-SubCell"/>
</dbReference>
<keyword evidence="14" id="KW-1185">Reference proteome</keyword>
<sequence>MRKKWISVLCILGTIGLMGCESFTDKKEAGQAEKELFAMDTYMTLKAYGDNAEEAVSKGEKEIQKLDELLSTGKADSEISKLNESGTGILSQDTDQLIKKSLELYKDTGGIFDISIYPVAEAWGFGKKEYRVPSQEELDRLLPLVDAGKLSYSEEKKELTFGQEGMKIDLGGIAKGYTSSKIMEIYRKEGLTGGMVNLGGNVQTMGKKPDGEPWKIAIQSPEKDGHYLGVLLIQEKAVITSGGYERYFEENGIRYHHILDPSTGKPADSGLASVTIISDDGTQADGLSTSLFIMGKEKAEAYWREHRDEFDVILLTDDGKLYISEGIEKQFSSDREFSILKR</sequence>
<organism evidence="13 14">
    <name type="scientific">Suipraeoptans intestinalis</name>
    <dbReference type="NCBI Taxonomy" id="2606628"/>
    <lineage>
        <taxon>Bacteria</taxon>
        <taxon>Bacillati</taxon>
        <taxon>Bacillota</taxon>
        <taxon>Clostridia</taxon>
        <taxon>Lachnospirales</taxon>
        <taxon>Lachnospiraceae</taxon>
        <taxon>Suipraeoptans</taxon>
    </lineage>
</organism>
<feature type="binding site" evidence="11">
    <location>
        <position position="172"/>
    </location>
    <ligand>
        <name>Mg(2+)</name>
        <dbReference type="ChEBI" id="CHEBI:18420"/>
    </ligand>
</feature>
<evidence type="ECO:0000256" key="9">
    <source>
        <dbReference type="ARBA" id="ARBA00048540"/>
    </source>
</evidence>
<comment type="similarity">
    <text evidence="10 12">Belongs to the ApbE family.</text>
</comment>
<evidence type="ECO:0000256" key="8">
    <source>
        <dbReference type="ARBA" id="ARBA00031306"/>
    </source>
</evidence>
<dbReference type="RefSeq" id="WP_154477094.1">
    <property type="nucleotide sequence ID" value="NZ_VULY01000018.1"/>
</dbReference>
<evidence type="ECO:0000313" key="13">
    <source>
        <dbReference type="EMBL" id="MSR93852.1"/>
    </source>
</evidence>
<evidence type="ECO:0000256" key="7">
    <source>
        <dbReference type="ARBA" id="ARBA00022842"/>
    </source>
</evidence>
<evidence type="ECO:0000256" key="10">
    <source>
        <dbReference type="PIRNR" id="PIRNR006268"/>
    </source>
</evidence>
<evidence type="ECO:0000256" key="3">
    <source>
        <dbReference type="ARBA" id="ARBA00022630"/>
    </source>
</evidence>
<dbReference type="PANTHER" id="PTHR30040">
    <property type="entry name" value="THIAMINE BIOSYNTHESIS LIPOPROTEIN APBE"/>
    <property type="match status" value="1"/>
</dbReference>
<proteinExistence type="inferred from homology"/>
<keyword evidence="12" id="KW-0449">Lipoprotein</keyword>
<evidence type="ECO:0000256" key="5">
    <source>
        <dbReference type="ARBA" id="ARBA00022723"/>
    </source>
</evidence>
<evidence type="ECO:0000313" key="14">
    <source>
        <dbReference type="Proteomes" id="UP000434409"/>
    </source>
</evidence>
<keyword evidence="6 10" id="KW-0274">FAD</keyword>
<dbReference type="PIRSF" id="PIRSF006268">
    <property type="entry name" value="ApbE"/>
    <property type="match status" value="1"/>
</dbReference>
<dbReference type="EC" id="2.7.1.180" evidence="1 10"/>
<reference evidence="13 14" key="1">
    <citation type="submission" date="2019-08" db="EMBL/GenBank/DDBJ databases">
        <title>In-depth cultivation of the pig gut microbiome towards novel bacterial diversity and tailored functional studies.</title>
        <authorList>
            <person name="Wylensek D."/>
            <person name="Hitch T.C.A."/>
            <person name="Clavel T."/>
        </authorList>
    </citation>
    <scope>NUCLEOTIDE SEQUENCE [LARGE SCALE GENOMIC DNA]</scope>
    <source>
        <strain evidence="13 14">68-1-5</strain>
    </source>
</reference>
<comment type="subcellular location">
    <subcellularLocation>
        <location evidence="12">Cell inner membrane</location>
        <topology evidence="12">Lipid-anchor</topology>
        <orientation evidence="12">Periplasmic side</orientation>
    </subcellularLocation>
</comment>
<dbReference type="Proteomes" id="UP000434409">
    <property type="component" value="Unassembled WGS sequence"/>
</dbReference>
<keyword evidence="4 10" id="KW-0808">Transferase</keyword>
<name>A0A6N7V3V8_9FIRM</name>
<keyword evidence="12" id="KW-0472">Membrane</keyword>
<keyword evidence="12" id="KW-0997">Cell inner membrane</keyword>
<keyword evidence="12" id="KW-1003">Cell membrane</keyword>
<comment type="function">
    <text evidence="12">Flavin transferase that catalyzes the transfer of the FMN moiety of FAD and its covalent binding to the hydroxyl group of a threonine residue in a target flavoprotein.</text>
</comment>
<evidence type="ECO:0000256" key="2">
    <source>
        <dbReference type="ARBA" id="ARBA00016337"/>
    </source>
</evidence>
<dbReference type="PANTHER" id="PTHR30040:SF2">
    <property type="entry name" value="FAD:PROTEIN FMN TRANSFERASE"/>
    <property type="match status" value="1"/>
</dbReference>